<dbReference type="SUPFAM" id="SSF48225">
    <property type="entry name" value="Seven-hairpin glycosidases"/>
    <property type="match status" value="1"/>
</dbReference>
<evidence type="ECO:0000256" key="6">
    <source>
        <dbReference type="PIRSR" id="PIRSR601382-1"/>
    </source>
</evidence>
<dbReference type="Gene3D" id="1.50.10.10">
    <property type="match status" value="1"/>
</dbReference>
<evidence type="ECO:0000313" key="10">
    <source>
        <dbReference type="EMBL" id="KAK2072428.1"/>
    </source>
</evidence>
<keyword evidence="5 8" id="KW-1015">Disulfide bond</keyword>
<feature type="binding site" evidence="7">
    <location>
        <position position="582"/>
    </location>
    <ligand>
        <name>Ca(2+)</name>
        <dbReference type="ChEBI" id="CHEBI:29108"/>
    </ligand>
</feature>
<comment type="pathway">
    <text evidence="2">Protein modification; protein glycosylation.</text>
</comment>
<dbReference type="GO" id="GO:0005509">
    <property type="term" value="F:calcium ion binding"/>
    <property type="evidence" value="ECO:0007669"/>
    <property type="project" value="InterPro"/>
</dbReference>
<dbReference type="GO" id="GO:0016020">
    <property type="term" value="C:membrane"/>
    <property type="evidence" value="ECO:0007669"/>
    <property type="project" value="InterPro"/>
</dbReference>
<evidence type="ECO:0000256" key="3">
    <source>
        <dbReference type="ARBA" id="ARBA00007658"/>
    </source>
</evidence>
<feature type="disulfide bond" evidence="8">
    <location>
        <begin position="399"/>
        <end position="428"/>
    </location>
</feature>
<keyword evidence="7" id="KW-0479">Metal-binding</keyword>
<keyword evidence="11" id="KW-1185">Reference proteome</keyword>
<evidence type="ECO:0000256" key="1">
    <source>
        <dbReference type="ARBA" id="ARBA00001913"/>
    </source>
</evidence>
<dbReference type="GO" id="GO:0005783">
    <property type="term" value="C:endoplasmic reticulum"/>
    <property type="evidence" value="ECO:0007669"/>
    <property type="project" value="TreeGrafter"/>
</dbReference>
<evidence type="ECO:0000256" key="7">
    <source>
        <dbReference type="PIRSR" id="PIRSR601382-2"/>
    </source>
</evidence>
<dbReference type="GO" id="GO:0004571">
    <property type="term" value="F:mannosyl-oligosaccharide 1,2-alpha-mannosidase activity"/>
    <property type="evidence" value="ECO:0007669"/>
    <property type="project" value="InterPro"/>
</dbReference>
<comment type="cofactor">
    <cofactor evidence="1 7">
        <name>Ca(2+)</name>
        <dbReference type="ChEBI" id="CHEBI:29108"/>
    </cofactor>
</comment>
<dbReference type="EC" id="3.2.1.-" evidence="9"/>
<feature type="active site" evidence="6">
    <location>
        <position position="495"/>
    </location>
</feature>
<dbReference type="InterPro" id="IPR001382">
    <property type="entry name" value="Glyco_hydro_47"/>
</dbReference>
<feature type="active site" description="Proton donor" evidence="6">
    <location>
        <position position="191"/>
    </location>
</feature>
<keyword evidence="4 9" id="KW-0378">Hydrolase</keyword>
<keyword evidence="9" id="KW-0326">Glycosidase</keyword>
<keyword evidence="7" id="KW-0106">Calcium</keyword>
<dbReference type="GO" id="GO:0036503">
    <property type="term" value="P:ERAD pathway"/>
    <property type="evidence" value="ECO:0007669"/>
    <property type="project" value="UniProtKB-ARBA"/>
</dbReference>
<dbReference type="FunFam" id="1.50.10.10:FF:000037">
    <property type="entry name" value="alpha-1,2-Mannosidase"/>
    <property type="match status" value="1"/>
</dbReference>
<sequence>MTISPALLVHMVAPPRKFRVYVLTAVVVTCFLLYQRRSLCCWLPKPRGGGPLKKPDLRFQKASFDWAAVPEHFPAQKLAQLPKRPSRKLPRVQHDFSSYRDDATTETRRRAVRGVFTRSWTSYKKLAWLHDELRPVSGEPNDPFGGWAATLVDNLDTLWIMGLEAEFYEAAAEAVQIDWNRTSESGINMFETTIRHLGGLLSAYDLSGEGALLAKAQELGDMLYKAFDTPNRMPGFWLKFEDVMNGAQVAGSNDPSASPGSLSLEFTHLAQHTGEAKYYDAVDRISQFLQRTQEESRMPGIWPTLINFHDQTVSEQVMFSLGGLADSLYEYLLKMYILLGGGEDASKYKAMYLRAMETVISHILFRPMLPDQKDVLFAGDVLVHNENGILQPDGQHLSCFLGGMFALGGKMFDVAQHVDIGARLTKGCAWAYSAFPTGLMPEIFGLLDCQKPQLAACEWDENRWRAESGQQEQQQQGLPKGFRHVRDPKYQLRPEAAESLFVMYRVTGDPAYRETAWTMFQSIVKYTETALAYSTIADVAVKGETKKTDSMESFWMAETLKYLFLIFCPPETISLDNYVLTTEAHPFRL</sequence>
<reference evidence="10" key="1">
    <citation type="journal article" date="2023" name="Mol. Plant Microbe Interact.">
        <title>Elucidating the Obligate Nature and Biological Capacity of an Invasive Fungal Corn Pathogen.</title>
        <authorList>
            <person name="MacCready J.S."/>
            <person name="Roggenkamp E.M."/>
            <person name="Gdanetz K."/>
            <person name="Chilvers M.I."/>
        </authorList>
    </citation>
    <scope>NUCLEOTIDE SEQUENCE</scope>
    <source>
        <strain evidence="10">PM02</strain>
    </source>
</reference>
<evidence type="ECO:0000313" key="11">
    <source>
        <dbReference type="Proteomes" id="UP001217918"/>
    </source>
</evidence>
<evidence type="ECO:0000256" key="4">
    <source>
        <dbReference type="ARBA" id="ARBA00022801"/>
    </source>
</evidence>
<evidence type="ECO:0000256" key="9">
    <source>
        <dbReference type="RuleBase" id="RU361193"/>
    </source>
</evidence>
<dbReference type="EMBL" id="JAQQPM010000006">
    <property type="protein sequence ID" value="KAK2072428.1"/>
    <property type="molecule type" value="Genomic_DNA"/>
</dbReference>
<dbReference type="InterPro" id="IPR036026">
    <property type="entry name" value="Seven-hairpin_glycosidases"/>
</dbReference>
<dbReference type="PANTHER" id="PTHR11742">
    <property type="entry name" value="MANNOSYL-OLIGOSACCHARIDE ALPHA-1,2-MANNOSIDASE-RELATED"/>
    <property type="match status" value="1"/>
</dbReference>
<dbReference type="PANTHER" id="PTHR11742:SF89">
    <property type="entry name" value="ALPHA-1,2-MANNOSIDASE"/>
    <property type="match status" value="1"/>
</dbReference>
<dbReference type="GO" id="GO:0005975">
    <property type="term" value="P:carbohydrate metabolic process"/>
    <property type="evidence" value="ECO:0007669"/>
    <property type="project" value="InterPro"/>
</dbReference>
<comment type="caution">
    <text evidence="10">The sequence shown here is derived from an EMBL/GenBank/DDBJ whole genome shotgun (WGS) entry which is preliminary data.</text>
</comment>
<feature type="active site" evidence="6">
    <location>
        <position position="326"/>
    </location>
</feature>
<dbReference type="Pfam" id="PF01532">
    <property type="entry name" value="Glyco_hydro_47"/>
    <property type="match status" value="1"/>
</dbReference>
<name>A0AAD9I757_9PEZI</name>
<dbReference type="PRINTS" id="PR00747">
    <property type="entry name" value="GLYHDRLASE47"/>
</dbReference>
<comment type="similarity">
    <text evidence="3 9">Belongs to the glycosyl hydrolase 47 family.</text>
</comment>
<accession>A0AAD9I757</accession>
<proteinExistence type="inferred from homology"/>
<organism evidence="10 11">
    <name type="scientific">Phyllachora maydis</name>
    <dbReference type="NCBI Taxonomy" id="1825666"/>
    <lineage>
        <taxon>Eukaryota</taxon>
        <taxon>Fungi</taxon>
        <taxon>Dikarya</taxon>
        <taxon>Ascomycota</taxon>
        <taxon>Pezizomycotina</taxon>
        <taxon>Sordariomycetes</taxon>
        <taxon>Sordariomycetidae</taxon>
        <taxon>Phyllachorales</taxon>
        <taxon>Phyllachoraceae</taxon>
        <taxon>Phyllachora</taxon>
    </lineage>
</organism>
<gene>
    <name evidence="10" type="ORF">P8C59_006785</name>
</gene>
<dbReference type="InterPro" id="IPR050749">
    <property type="entry name" value="Glycosyl_Hydrolase_47"/>
</dbReference>
<dbReference type="Proteomes" id="UP001217918">
    <property type="component" value="Unassembled WGS sequence"/>
</dbReference>
<dbReference type="AlphaFoldDB" id="A0AAD9I757"/>
<evidence type="ECO:0000256" key="8">
    <source>
        <dbReference type="PIRSR" id="PIRSR601382-3"/>
    </source>
</evidence>
<dbReference type="InterPro" id="IPR012341">
    <property type="entry name" value="6hp_glycosidase-like_sf"/>
</dbReference>
<evidence type="ECO:0000256" key="2">
    <source>
        <dbReference type="ARBA" id="ARBA00004922"/>
    </source>
</evidence>
<feature type="active site" description="Proton donor" evidence="6">
    <location>
        <position position="442"/>
    </location>
</feature>
<evidence type="ECO:0000256" key="5">
    <source>
        <dbReference type="ARBA" id="ARBA00023157"/>
    </source>
</evidence>
<protein>
    <recommendedName>
        <fullName evidence="9">alpha-1,2-Mannosidase</fullName>
        <ecNumber evidence="9">3.2.1.-</ecNumber>
    </recommendedName>
</protein>